<dbReference type="EC" id="3.1.3.16" evidence="3"/>
<comment type="caution">
    <text evidence="11">The sequence shown here is derived from an EMBL/GenBank/DDBJ whole genome shotgun (WGS) entry which is preliminary data.</text>
</comment>
<proteinExistence type="inferred from homology"/>
<evidence type="ECO:0000256" key="8">
    <source>
        <dbReference type="ARBA" id="ARBA00023211"/>
    </source>
</evidence>
<dbReference type="InterPro" id="IPR001932">
    <property type="entry name" value="PPM-type_phosphatase-like_dom"/>
</dbReference>
<gene>
    <name evidence="11" type="ORF">CASFOL_030776</name>
</gene>
<evidence type="ECO:0000256" key="2">
    <source>
        <dbReference type="ARBA" id="ARBA00001946"/>
    </source>
</evidence>
<dbReference type="FunFam" id="3.60.40.10:FF:000041">
    <property type="entry name" value="Protein phosphatase 2C 51"/>
    <property type="match status" value="1"/>
</dbReference>
<evidence type="ECO:0000256" key="5">
    <source>
        <dbReference type="ARBA" id="ARBA00022801"/>
    </source>
</evidence>
<evidence type="ECO:0000256" key="6">
    <source>
        <dbReference type="ARBA" id="ARBA00022842"/>
    </source>
</evidence>
<keyword evidence="7 9" id="KW-0904">Protein phosphatase</keyword>
<dbReference type="InterPro" id="IPR015655">
    <property type="entry name" value="PP2C"/>
</dbReference>
<sequence length="485" mass="53599">MDEFSSIITLPFKLNLITEEPAFSSCVNNTEIQLITSVTKLPLLPVVTLENKNSNFSLPQNGLVVKIESTLDKSKDSDDNILVGPKEIETHIIFSNAINKEIKGDDSTGLVGGPLAGIVVENIVSVGMTGEGISFREPKREFPASFLEVSQETKMVKKNLPFDLPPLWGVNSICGRRAEMEDSAVAFPRFLEIPSQMLSDDVVFRSVQDLTGHVFGVYDGHGGSQVSNYCQEHLHLALADEIRIAKENLHVEINKHSLNGQWLEIFRKCFKRLDNEVGGFPLGDEDITPIAPDSVGSTAVVAVVCATHVIVANCGDSRAVLNRGKVPMPLSVDHRPNRDDECDRIEASGGKVINWDGYRVSGVLAVSRSIGDRYLRPYIISDPEIMIVPRTKEDECLILASDGLWDVMSNEEACDLARRRLLLWHKKNGPTTLSKERGRDIDPAAQDAADYLSHVAYQKGSRDNISVIVVDLKAQRKFKKKDVKV</sequence>
<dbReference type="InterPro" id="IPR036457">
    <property type="entry name" value="PPM-type-like_dom_sf"/>
</dbReference>
<evidence type="ECO:0000256" key="9">
    <source>
        <dbReference type="RuleBase" id="RU003465"/>
    </source>
</evidence>
<dbReference type="PROSITE" id="PS51746">
    <property type="entry name" value="PPM_2"/>
    <property type="match status" value="1"/>
</dbReference>
<comment type="cofactor">
    <cofactor evidence="1">
        <name>Mn(2+)</name>
        <dbReference type="ChEBI" id="CHEBI:29035"/>
    </cofactor>
</comment>
<keyword evidence="6" id="KW-0460">Magnesium</keyword>
<keyword evidence="8" id="KW-0464">Manganese</keyword>
<dbReference type="Pfam" id="PF00481">
    <property type="entry name" value="PP2C"/>
    <property type="match status" value="1"/>
</dbReference>
<dbReference type="InterPro" id="IPR000222">
    <property type="entry name" value="PP2C_BS"/>
</dbReference>
<dbReference type="SUPFAM" id="SSF81606">
    <property type="entry name" value="PP2C-like"/>
    <property type="match status" value="1"/>
</dbReference>
<evidence type="ECO:0000313" key="12">
    <source>
        <dbReference type="Proteomes" id="UP001632038"/>
    </source>
</evidence>
<keyword evidence="12" id="KW-1185">Reference proteome</keyword>
<dbReference type="PANTHER" id="PTHR47992">
    <property type="entry name" value="PROTEIN PHOSPHATASE"/>
    <property type="match status" value="1"/>
</dbReference>
<dbReference type="SMART" id="SM00332">
    <property type="entry name" value="PP2Cc"/>
    <property type="match status" value="1"/>
</dbReference>
<evidence type="ECO:0000256" key="3">
    <source>
        <dbReference type="ARBA" id="ARBA00013081"/>
    </source>
</evidence>
<evidence type="ECO:0000256" key="1">
    <source>
        <dbReference type="ARBA" id="ARBA00001936"/>
    </source>
</evidence>
<dbReference type="AlphaFoldDB" id="A0ABD3C9A0"/>
<accession>A0ABD3C9A0</accession>
<dbReference type="PROSITE" id="PS01032">
    <property type="entry name" value="PPM_1"/>
    <property type="match status" value="1"/>
</dbReference>
<dbReference type="GO" id="GO:0004722">
    <property type="term" value="F:protein serine/threonine phosphatase activity"/>
    <property type="evidence" value="ECO:0007669"/>
    <property type="project" value="UniProtKB-EC"/>
</dbReference>
<dbReference type="EMBL" id="JAVIJP010000052">
    <property type="protein sequence ID" value="KAL3625322.1"/>
    <property type="molecule type" value="Genomic_DNA"/>
</dbReference>
<evidence type="ECO:0000256" key="7">
    <source>
        <dbReference type="ARBA" id="ARBA00022912"/>
    </source>
</evidence>
<organism evidence="11 12">
    <name type="scientific">Castilleja foliolosa</name>
    <dbReference type="NCBI Taxonomy" id="1961234"/>
    <lineage>
        <taxon>Eukaryota</taxon>
        <taxon>Viridiplantae</taxon>
        <taxon>Streptophyta</taxon>
        <taxon>Embryophyta</taxon>
        <taxon>Tracheophyta</taxon>
        <taxon>Spermatophyta</taxon>
        <taxon>Magnoliopsida</taxon>
        <taxon>eudicotyledons</taxon>
        <taxon>Gunneridae</taxon>
        <taxon>Pentapetalae</taxon>
        <taxon>asterids</taxon>
        <taxon>lamiids</taxon>
        <taxon>Lamiales</taxon>
        <taxon>Orobanchaceae</taxon>
        <taxon>Pedicularideae</taxon>
        <taxon>Castillejinae</taxon>
        <taxon>Castilleja</taxon>
    </lineage>
</organism>
<comment type="similarity">
    <text evidence="9">Belongs to the PP2C family.</text>
</comment>
<comment type="cofactor">
    <cofactor evidence="2">
        <name>Mg(2+)</name>
        <dbReference type="ChEBI" id="CHEBI:18420"/>
    </cofactor>
</comment>
<protein>
    <recommendedName>
        <fullName evidence="3">protein-serine/threonine phosphatase</fullName>
        <ecNumber evidence="3">3.1.3.16</ecNumber>
    </recommendedName>
</protein>
<dbReference type="Gene3D" id="3.60.40.10">
    <property type="entry name" value="PPM-type phosphatase domain"/>
    <property type="match status" value="1"/>
</dbReference>
<dbReference type="GO" id="GO:0046872">
    <property type="term" value="F:metal ion binding"/>
    <property type="evidence" value="ECO:0007669"/>
    <property type="project" value="UniProtKB-KW"/>
</dbReference>
<evidence type="ECO:0000259" key="10">
    <source>
        <dbReference type="PROSITE" id="PS51746"/>
    </source>
</evidence>
<reference evidence="12" key="1">
    <citation type="journal article" date="2024" name="IScience">
        <title>Strigolactones Initiate the Formation of Haustorium-like Structures in Castilleja.</title>
        <authorList>
            <person name="Buerger M."/>
            <person name="Peterson D."/>
            <person name="Chory J."/>
        </authorList>
    </citation>
    <scope>NUCLEOTIDE SEQUENCE [LARGE SCALE GENOMIC DNA]</scope>
</reference>
<dbReference type="Proteomes" id="UP001632038">
    <property type="component" value="Unassembled WGS sequence"/>
</dbReference>
<evidence type="ECO:0000313" key="11">
    <source>
        <dbReference type="EMBL" id="KAL3625322.1"/>
    </source>
</evidence>
<feature type="domain" description="PPM-type phosphatase" evidence="10">
    <location>
        <begin position="167"/>
        <end position="472"/>
    </location>
</feature>
<name>A0ABD3C9A0_9LAMI</name>
<keyword evidence="4" id="KW-0479">Metal-binding</keyword>
<evidence type="ECO:0000256" key="4">
    <source>
        <dbReference type="ARBA" id="ARBA00022723"/>
    </source>
</evidence>
<keyword evidence="5 9" id="KW-0378">Hydrolase</keyword>
<dbReference type="CDD" id="cd00143">
    <property type="entry name" value="PP2Cc"/>
    <property type="match status" value="1"/>
</dbReference>